<organism evidence="15 16">
    <name type="scientific">Schaedlerella arabinosiphila</name>
    <dbReference type="NCBI Taxonomy" id="2044587"/>
    <lineage>
        <taxon>Bacteria</taxon>
        <taxon>Bacillati</taxon>
        <taxon>Bacillota</taxon>
        <taxon>Clostridia</taxon>
        <taxon>Lachnospirales</taxon>
        <taxon>Lachnospiraceae</taxon>
        <taxon>Schaedlerella</taxon>
    </lineage>
</organism>
<dbReference type="SUPFAM" id="SSF52540">
    <property type="entry name" value="P-loop containing nucleoside triphosphate hydrolases"/>
    <property type="match status" value="1"/>
</dbReference>
<gene>
    <name evidence="15" type="ORF">EBB54_08025</name>
</gene>
<evidence type="ECO:0000256" key="1">
    <source>
        <dbReference type="ARBA" id="ARBA00009922"/>
    </source>
</evidence>
<dbReference type="EC" id="5.6.2.4" evidence="9"/>
<keyword evidence="5 11" id="KW-0067">ATP-binding</keyword>
<evidence type="ECO:0000256" key="8">
    <source>
        <dbReference type="ARBA" id="ARBA00034617"/>
    </source>
</evidence>
<keyword evidence="7" id="KW-0413">Isomerase</keyword>
<reference evidence="15" key="1">
    <citation type="submission" date="2018-10" db="EMBL/GenBank/DDBJ databases">
        <title>Schaedlerella arabinophila gen. nov. sp. nov., isolated from the mouse intestinal tract and comparative analysis with the genome of the closely related altered Schaedler flora strain ASF502.</title>
        <authorList>
            <person name="Miyake S."/>
            <person name="Soh M."/>
            <person name="Seedorf H."/>
        </authorList>
    </citation>
    <scope>NUCLEOTIDE SEQUENCE [LARGE SCALE GENOMIC DNA]</scope>
    <source>
        <strain evidence="15">DSM 106076</strain>
    </source>
</reference>
<evidence type="ECO:0000256" key="2">
    <source>
        <dbReference type="ARBA" id="ARBA00022741"/>
    </source>
</evidence>
<dbReference type="GO" id="GO:0005524">
    <property type="term" value="F:ATP binding"/>
    <property type="evidence" value="ECO:0007669"/>
    <property type="project" value="UniProtKB-UniRule"/>
</dbReference>
<keyword evidence="3 11" id="KW-0378">Hydrolase</keyword>
<dbReference type="Gene3D" id="3.40.50.300">
    <property type="entry name" value="P-loop containing nucleotide triphosphate hydrolases"/>
    <property type="match status" value="2"/>
</dbReference>
<sequence length="618" mass="72174">MYLNEAQKRAAAHGEGPCLVLAGPGSGKTLTIVNRVKYLIEERRVRPEEILVITFTKYAAQEMRLRLKALMEGRRLSVTMGTFHGIYYGILKWAYRLGPENILSEEEKYRMLRQIVSRQETEIFDEEEFLQGIATEIGVLKNRRQDPGEFQPGQCTAETFCSIYREYESMRKEAKKIDFDDMLVLCYDLFKRRPDLLKRWQEKFRYILVDEFQDINLVQYDVIRMLAAPEHNLFAVGDDDQSIYGFRGADVKLMFRFLKDYPEAKRMLLDVNYRSAANIVRHALQVIGHNEVRFEKKIRTQKPAGTPLHIQETLDSEDEAAYVVSEIQKRLEEGVPGEQIAVLFRVHTDARALAGQLVKQKIPFFMRDSMPDLYQHFIAKDIRAYLRLAGGGRDRADFLQVMNRPVRYLSRESLPEGRTVAFEDLRKFYCDKEWMQDRIDQFEWDLKMLEKMAPYAAVQYLRKKMGYEDYLRGYAESKAVQPSEYLDVLGELEESARPFASREQWIDHMQEYTQALKEQKQKIQEQKTGVRLLTMHASKGLEFDTVLIIQANEGRIPYKRALKEQGAEEEERRLFYVAMTRAKEVLRITYVTVKNGRDASPSRFVEELLPEKGGRPAG</sequence>
<evidence type="ECO:0000256" key="4">
    <source>
        <dbReference type="ARBA" id="ARBA00022806"/>
    </source>
</evidence>
<feature type="domain" description="UvrD-like helicase C-terminal" evidence="14">
    <location>
        <begin position="277"/>
        <end position="540"/>
    </location>
</feature>
<dbReference type="PROSITE" id="PS51217">
    <property type="entry name" value="UVRD_HELICASE_CTER"/>
    <property type="match status" value="1"/>
</dbReference>
<dbReference type="InterPro" id="IPR013986">
    <property type="entry name" value="DExx_box_DNA_helicase_dom_sf"/>
</dbReference>
<evidence type="ECO:0000259" key="13">
    <source>
        <dbReference type="PROSITE" id="PS51198"/>
    </source>
</evidence>
<evidence type="ECO:0000313" key="16">
    <source>
        <dbReference type="Proteomes" id="UP000274920"/>
    </source>
</evidence>
<evidence type="ECO:0000256" key="12">
    <source>
        <dbReference type="SAM" id="Coils"/>
    </source>
</evidence>
<comment type="catalytic activity">
    <reaction evidence="10">
        <text>ATP + H2O = ADP + phosphate + H(+)</text>
        <dbReference type="Rhea" id="RHEA:13065"/>
        <dbReference type="ChEBI" id="CHEBI:15377"/>
        <dbReference type="ChEBI" id="CHEBI:15378"/>
        <dbReference type="ChEBI" id="CHEBI:30616"/>
        <dbReference type="ChEBI" id="CHEBI:43474"/>
        <dbReference type="ChEBI" id="CHEBI:456216"/>
        <dbReference type="EC" id="5.6.2.4"/>
    </reaction>
</comment>
<feature type="coiled-coil region" evidence="12">
    <location>
        <begin position="502"/>
        <end position="529"/>
    </location>
</feature>
<keyword evidence="4 11" id="KW-0347">Helicase</keyword>
<dbReference type="Proteomes" id="UP000274920">
    <property type="component" value="Unassembled WGS sequence"/>
</dbReference>
<keyword evidence="12" id="KW-0175">Coiled coil</keyword>
<comment type="caution">
    <text evidence="15">The sequence shown here is derived from an EMBL/GenBank/DDBJ whole genome shotgun (WGS) entry which is preliminary data.</text>
</comment>
<keyword evidence="6" id="KW-0238">DNA-binding</keyword>
<evidence type="ECO:0000256" key="5">
    <source>
        <dbReference type="ARBA" id="ARBA00022840"/>
    </source>
</evidence>
<dbReference type="InterPro" id="IPR014016">
    <property type="entry name" value="UvrD-like_ATP-bd"/>
</dbReference>
<evidence type="ECO:0000256" key="3">
    <source>
        <dbReference type="ARBA" id="ARBA00022801"/>
    </source>
</evidence>
<dbReference type="GO" id="GO:0003677">
    <property type="term" value="F:DNA binding"/>
    <property type="evidence" value="ECO:0007669"/>
    <property type="project" value="UniProtKB-KW"/>
</dbReference>
<evidence type="ECO:0000256" key="7">
    <source>
        <dbReference type="ARBA" id="ARBA00023235"/>
    </source>
</evidence>
<keyword evidence="16" id="KW-1185">Reference proteome</keyword>
<feature type="domain" description="UvrD-like helicase ATP-binding" evidence="13">
    <location>
        <begin position="1"/>
        <end position="276"/>
    </location>
</feature>
<feature type="binding site" evidence="11">
    <location>
        <begin position="22"/>
        <end position="29"/>
    </location>
    <ligand>
        <name>ATP</name>
        <dbReference type="ChEBI" id="CHEBI:30616"/>
    </ligand>
</feature>
<dbReference type="InterPro" id="IPR027417">
    <property type="entry name" value="P-loop_NTPase"/>
</dbReference>
<dbReference type="PANTHER" id="PTHR11070:SF2">
    <property type="entry name" value="ATP-DEPENDENT DNA HELICASE SRS2"/>
    <property type="match status" value="1"/>
</dbReference>
<proteinExistence type="inferred from homology"/>
<dbReference type="GO" id="GO:0000725">
    <property type="term" value="P:recombinational repair"/>
    <property type="evidence" value="ECO:0007669"/>
    <property type="project" value="TreeGrafter"/>
</dbReference>
<evidence type="ECO:0000259" key="14">
    <source>
        <dbReference type="PROSITE" id="PS51217"/>
    </source>
</evidence>
<dbReference type="InterPro" id="IPR000212">
    <property type="entry name" value="DNA_helicase_UvrD/REP"/>
</dbReference>
<dbReference type="PROSITE" id="PS51198">
    <property type="entry name" value="UVRD_HELICASE_ATP_BIND"/>
    <property type="match status" value="1"/>
</dbReference>
<dbReference type="PANTHER" id="PTHR11070">
    <property type="entry name" value="UVRD / RECB / PCRA DNA HELICASE FAMILY MEMBER"/>
    <property type="match status" value="1"/>
</dbReference>
<dbReference type="EMBL" id="RHJS01000002">
    <property type="protein sequence ID" value="RRK31315.1"/>
    <property type="molecule type" value="Genomic_DNA"/>
</dbReference>
<keyword evidence="2 11" id="KW-0547">Nucleotide-binding</keyword>
<name>A0A3R8JLK3_9FIRM</name>
<dbReference type="Gene3D" id="1.10.486.10">
    <property type="entry name" value="PCRA, domain 4"/>
    <property type="match status" value="1"/>
</dbReference>
<evidence type="ECO:0000256" key="11">
    <source>
        <dbReference type="PROSITE-ProRule" id="PRU00560"/>
    </source>
</evidence>
<dbReference type="InterPro" id="IPR014017">
    <property type="entry name" value="DNA_helicase_UvrD-like_C"/>
</dbReference>
<comment type="similarity">
    <text evidence="1">Belongs to the helicase family. UvrD subfamily.</text>
</comment>
<dbReference type="RefSeq" id="WP_125127007.1">
    <property type="nucleotide sequence ID" value="NZ_CASCYM010000042.1"/>
</dbReference>
<dbReference type="AlphaFoldDB" id="A0A3R8JLK3"/>
<comment type="catalytic activity">
    <reaction evidence="8">
        <text>Couples ATP hydrolysis with the unwinding of duplex DNA by translocating in the 3'-5' direction.</text>
        <dbReference type="EC" id="5.6.2.4"/>
    </reaction>
</comment>
<dbReference type="Pfam" id="PF13361">
    <property type="entry name" value="UvrD_C"/>
    <property type="match status" value="1"/>
</dbReference>
<dbReference type="Pfam" id="PF00580">
    <property type="entry name" value="UvrD-helicase"/>
    <property type="match status" value="1"/>
</dbReference>
<protein>
    <recommendedName>
        <fullName evidence="9">DNA 3'-5' helicase</fullName>
        <ecNumber evidence="9">5.6.2.4</ecNumber>
    </recommendedName>
</protein>
<dbReference type="GO" id="GO:0016887">
    <property type="term" value="F:ATP hydrolysis activity"/>
    <property type="evidence" value="ECO:0007669"/>
    <property type="project" value="RHEA"/>
</dbReference>
<evidence type="ECO:0000256" key="10">
    <source>
        <dbReference type="ARBA" id="ARBA00048988"/>
    </source>
</evidence>
<dbReference type="Gene3D" id="1.10.10.160">
    <property type="match status" value="1"/>
</dbReference>
<evidence type="ECO:0000256" key="6">
    <source>
        <dbReference type="ARBA" id="ARBA00023125"/>
    </source>
</evidence>
<evidence type="ECO:0000313" key="15">
    <source>
        <dbReference type="EMBL" id="RRK31315.1"/>
    </source>
</evidence>
<evidence type="ECO:0000256" key="9">
    <source>
        <dbReference type="ARBA" id="ARBA00034808"/>
    </source>
</evidence>
<dbReference type="CDD" id="cd17932">
    <property type="entry name" value="DEXQc_UvrD"/>
    <property type="match status" value="1"/>
</dbReference>
<dbReference type="GO" id="GO:0043138">
    <property type="term" value="F:3'-5' DNA helicase activity"/>
    <property type="evidence" value="ECO:0007669"/>
    <property type="project" value="UniProtKB-EC"/>
</dbReference>
<accession>A0A3R8JLK3</accession>